<comment type="caution">
    <text evidence="6">The sequence shown here is derived from an EMBL/GenBank/DDBJ whole genome shotgun (WGS) entry which is preliminary data.</text>
</comment>
<evidence type="ECO:0000313" key="7">
    <source>
        <dbReference type="Proteomes" id="UP001387100"/>
    </source>
</evidence>
<organism evidence="6 7">
    <name type="scientific">Pseudokineococcus basanitobsidens</name>
    <dbReference type="NCBI Taxonomy" id="1926649"/>
    <lineage>
        <taxon>Bacteria</taxon>
        <taxon>Bacillati</taxon>
        <taxon>Actinomycetota</taxon>
        <taxon>Actinomycetes</taxon>
        <taxon>Kineosporiales</taxon>
        <taxon>Kineosporiaceae</taxon>
        <taxon>Pseudokineococcus</taxon>
    </lineage>
</organism>
<dbReference type="Pfam" id="PF00476">
    <property type="entry name" value="DNA_pol_A"/>
    <property type="match status" value="1"/>
</dbReference>
<evidence type="ECO:0000256" key="2">
    <source>
        <dbReference type="ARBA" id="ARBA00022705"/>
    </source>
</evidence>
<feature type="region of interest" description="Disordered" evidence="4">
    <location>
        <begin position="122"/>
        <end position="172"/>
    </location>
</feature>
<dbReference type="InterPro" id="IPR043502">
    <property type="entry name" value="DNA/RNA_pol_sf"/>
</dbReference>
<feature type="domain" description="DNA-directed DNA polymerase family A palm" evidence="5">
    <location>
        <begin position="370"/>
        <end position="565"/>
    </location>
</feature>
<evidence type="ECO:0000256" key="4">
    <source>
        <dbReference type="SAM" id="MobiDB-lite"/>
    </source>
</evidence>
<keyword evidence="2" id="KW-0235">DNA replication</keyword>
<feature type="region of interest" description="Disordered" evidence="4">
    <location>
        <begin position="1"/>
        <end position="33"/>
    </location>
</feature>
<accession>A0ABU8RN63</accession>
<name>A0ABU8RN63_9ACTN</name>
<evidence type="ECO:0000259" key="5">
    <source>
        <dbReference type="SMART" id="SM00482"/>
    </source>
</evidence>
<proteinExistence type="predicted"/>
<gene>
    <name evidence="6" type="ORF">WDZ17_14490</name>
</gene>
<comment type="catalytic activity">
    <reaction evidence="3">
        <text>DNA(n) + a 2'-deoxyribonucleoside 5'-triphosphate = DNA(n+1) + diphosphate</text>
        <dbReference type="Rhea" id="RHEA:22508"/>
        <dbReference type="Rhea" id="RHEA-COMP:17339"/>
        <dbReference type="Rhea" id="RHEA-COMP:17340"/>
        <dbReference type="ChEBI" id="CHEBI:33019"/>
        <dbReference type="ChEBI" id="CHEBI:61560"/>
        <dbReference type="ChEBI" id="CHEBI:173112"/>
        <dbReference type="EC" id="2.7.7.7"/>
    </reaction>
</comment>
<keyword evidence="7" id="KW-1185">Reference proteome</keyword>
<dbReference type="EC" id="2.7.7.7" evidence="1"/>
<dbReference type="InterPro" id="IPR001098">
    <property type="entry name" value="DNA-dir_DNA_pol_A_palm_dom"/>
</dbReference>
<dbReference type="Gene3D" id="3.30.70.370">
    <property type="match status" value="1"/>
</dbReference>
<dbReference type="PRINTS" id="PR00868">
    <property type="entry name" value="DNAPOLI"/>
</dbReference>
<dbReference type="PANTHER" id="PTHR10133">
    <property type="entry name" value="DNA POLYMERASE I"/>
    <property type="match status" value="1"/>
</dbReference>
<protein>
    <recommendedName>
        <fullName evidence="1">DNA-directed DNA polymerase</fullName>
        <ecNumber evidence="1">2.7.7.7</ecNumber>
    </recommendedName>
</protein>
<sequence length="610" mass="63079">MNDGPRDSGAGTGAGAAAREDGRGAPPPAADDLLAVVRGPSGLGLADARRAWAVPARGPVEASAVLAALERDRSPRWVLWSSRELLVPLLRVAPDLRLARAWDLVAVHRLLAGGAEDAPSTVHADAAGLDPRGAPAAGQLDLAGDGATDVPEEDDGPLRADGHVRGDWADGGWSDTPRRAARWAALALATAGRQHAQLTAGAGAGSAGALQTARSESAAALLAVELGAGGLPFDVAAAREVVDRLVGPPPRDEREAAARRADRDAPVLALLGDPGVDLRSPHQVRAALEELGLDLPDTRSWRLEQMAAEPGAPAVLAALLAWRQRERFAVASGHRWLEEHVAGGRLRASWSASDGGAGRMTASGGVHSLPRELRGAVRAEPGHLLVRADLGQVEPRVLAVVSGDAGLARAAEADDLYSPVAARLGVAREVAKVAVLAAMYGQTSGAAGEALAAMERAYPVATGFLVDAARRGAAGEDVRTAGGRRVRGRAVDDVPVEAGTVALDRHRQALAARGRYTRNAVVQGSAAELFKAWAATVRARLLAGEDGEVVLCLHDELLLHVRAGAAERVARELVADLGAASSRWCRAVGGPPVRFTADVAVVERWSQAKG</sequence>
<dbReference type="InterPro" id="IPR002298">
    <property type="entry name" value="DNA_polymerase_A"/>
</dbReference>
<feature type="compositionally biased region" description="Low complexity" evidence="4">
    <location>
        <begin position="133"/>
        <end position="147"/>
    </location>
</feature>
<dbReference type="EMBL" id="JBBIAA010000024">
    <property type="protein sequence ID" value="MEJ5946502.1"/>
    <property type="molecule type" value="Genomic_DNA"/>
</dbReference>
<evidence type="ECO:0000256" key="3">
    <source>
        <dbReference type="ARBA" id="ARBA00049244"/>
    </source>
</evidence>
<dbReference type="Proteomes" id="UP001387100">
    <property type="component" value="Unassembled WGS sequence"/>
</dbReference>
<reference evidence="6 7" key="1">
    <citation type="journal article" date="2017" name="Int. J. Syst. Evol. Microbiol.">
        <title>Pseudokineococcus basanitobsidens sp. nov., isolated from volcanic rock.</title>
        <authorList>
            <person name="Lee D.W."/>
            <person name="Park M.Y."/>
            <person name="Kim J.J."/>
            <person name="Kim B.S."/>
        </authorList>
    </citation>
    <scope>NUCLEOTIDE SEQUENCE [LARGE SCALE GENOMIC DNA]</scope>
    <source>
        <strain evidence="6 7">DSM 103726</strain>
    </source>
</reference>
<dbReference type="SUPFAM" id="SSF56672">
    <property type="entry name" value="DNA/RNA polymerases"/>
    <property type="match status" value="1"/>
</dbReference>
<dbReference type="PANTHER" id="PTHR10133:SF27">
    <property type="entry name" value="DNA POLYMERASE NU"/>
    <property type="match status" value="1"/>
</dbReference>
<dbReference type="SMART" id="SM00482">
    <property type="entry name" value="POLAc"/>
    <property type="match status" value="1"/>
</dbReference>
<dbReference type="Gene3D" id="1.10.150.20">
    <property type="entry name" value="5' to 3' exonuclease, C-terminal subdomain"/>
    <property type="match status" value="1"/>
</dbReference>
<evidence type="ECO:0000256" key="1">
    <source>
        <dbReference type="ARBA" id="ARBA00012417"/>
    </source>
</evidence>
<dbReference type="RefSeq" id="WP_339575885.1">
    <property type="nucleotide sequence ID" value="NZ_JBBIAA010000024.1"/>
</dbReference>
<feature type="compositionally biased region" description="Basic and acidic residues" evidence="4">
    <location>
        <begin position="156"/>
        <end position="168"/>
    </location>
</feature>
<evidence type="ECO:0000313" key="6">
    <source>
        <dbReference type="EMBL" id="MEJ5946502.1"/>
    </source>
</evidence>